<dbReference type="InterPro" id="IPR000683">
    <property type="entry name" value="Gfo/Idh/MocA-like_OxRdtase_N"/>
</dbReference>
<dbReference type="Pfam" id="PF01408">
    <property type="entry name" value="GFO_IDH_MocA"/>
    <property type="match status" value="1"/>
</dbReference>
<dbReference type="Pfam" id="PF22685">
    <property type="entry name" value="Gal80p_C-like"/>
    <property type="match status" value="1"/>
</dbReference>
<dbReference type="GO" id="GO:0000166">
    <property type="term" value="F:nucleotide binding"/>
    <property type="evidence" value="ECO:0007669"/>
    <property type="project" value="InterPro"/>
</dbReference>
<dbReference type="PANTHER" id="PTHR43818:SF11">
    <property type="entry name" value="BCDNA.GH03377"/>
    <property type="match status" value="1"/>
</dbReference>
<dbReference type="Gene3D" id="3.30.360.10">
    <property type="entry name" value="Dihydrodipicolinate Reductase, domain 2"/>
    <property type="match status" value="1"/>
</dbReference>
<dbReference type="Gene3D" id="3.40.50.720">
    <property type="entry name" value="NAD(P)-binding Rossmann-like Domain"/>
    <property type="match status" value="1"/>
</dbReference>
<dbReference type="PANTHER" id="PTHR43818">
    <property type="entry name" value="BCDNA.GH03377"/>
    <property type="match status" value="1"/>
</dbReference>
<feature type="domain" description="Gal80p-like C-terminal" evidence="3">
    <location>
        <begin position="135"/>
        <end position="272"/>
    </location>
</feature>
<proteinExistence type="predicted"/>
<feature type="non-terminal residue" evidence="4">
    <location>
        <position position="295"/>
    </location>
</feature>
<dbReference type="SUPFAM" id="SSF55347">
    <property type="entry name" value="Glyceraldehyde-3-phosphate dehydrogenase-like, C-terminal domain"/>
    <property type="match status" value="1"/>
</dbReference>
<evidence type="ECO:0000313" key="4">
    <source>
        <dbReference type="EMBL" id="SVC59450.1"/>
    </source>
</evidence>
<reference evidence="4" key="1">
    <citation type="submission" date="2018-05" db="EMBL/GenBank/DDBJ databases">
        <authorList>
            <person name="Lanie J.A."/>
            <person name="Ng W.-L."/>
            <person name="Kazmierczak K.M."/>
            <person name="Andrzejewski T.M."/>
            <person name="Davidsen T.M."/>
            <person name="Wayne K.J."/>
            <person name="Tettelin H."/>
            <person name="Glass J.I."/>
            <person name="Rusch D."/>
            <person name="Podicherti R."/>
            <person name="Tsui H.-C.T."/>
            <person name="Winkler M.E."/>
        </authorList>
    </citation>
    <scope>NUCLEOTIDE SEQUENCE</scope>
</reference>
<dbReference type="InterPro" id="IPR055080">
    <property type="entry name" value="Gal80p-like_C"/>
</dbReference>
<dbReference type="InterPro" id="IPR050463">
    <property type="entry name" value="Gfo/Idh/MocA_oxidrdct_glycsds"/>
</dbReference>
<sequence>MADPKIRVGIIGANVTYGWGPRAHLPAILGLPEFELTAVCTAHRETSEASQKKFGAINAFHDYREMISHPDIDIVAVVVKVPQHHEMTMAALNAGKHVFTEWPLGANLEEAQEMADLARAKRVHTMVGMQRRCSPLYLRLKELIDDGYVGTILSCSLKQIGSGVQTRTSDRTWQKDASLGANTLTIAFGHAVDALIMCVGELSEVSAVISTQVKQWYEGDTGKYVDVTSPDNILVSGTLENGAVLSAHVAVQPYHGSGQHLEIYGTKGTLVVDHGETRLLGAKSGQKELEEIAIP</sequence>
<dbReference type="AlphaFoldDB" id="A0A382NFH9"/>
<evidence type="ECO:0008006" key="5">
    <source>
        <dbReference type="Google" id="ProtNLM"/>
    </source>
</evidence>
<organism evidence="4">
    <name type="scientific">marine metagenome</name>
    <dbReference type="NCBI Taxonomy" id="408172"/>
    <lineage>
        <taxon>unclassified sequences</taxon>
        <taxon>metagenomes</taxon>
        <taxon>ecological metagenomes</taxon>
    </lineage>
</organism>
<evidence type="ECO:0000256" key="1">
    <source>
        <dbReference type="ARBA" id="ARBA00023002"/>
    </source>
</evidence>
<dbReference type="InterPro" id="IPR036291">
    <property type="entry name" value="NAD(P)-bd_dom_sf"/>
</dbReference>
<evidence type="ECO:0000259" key="3">
    <source>
        <dbReference type="Pfam" id="PF22685"/>
    </source>
</evidence>
<dbReference type="SUPFAM" id="SSF51735">
    <property type="entry name" value="NAD(P)-binding Rossmann-fold domains"/>
    <property type="match status" value="1"/>
</dbReference>
<feature type="domain" description="Gfo/Idh/MocA-like oxidoreductase N-terminal" evidence="2">
    <location>
        <begin position="6"/>
        <end position="128"/>
    </location>
</feature>
<evidence type="ECO:0000259" key="2">
    <source>
        <dbReference type="Pfam" id="PF01408"/>
    </source>
</evidence>
<name>A0A382NFH9_9ZZZZ</name>
<keyword evidence="1" id="KW-0560">Oxidoreductase</keyword>
<dbReference type="GO" id="GO:0016491">
    <property type="term" value="F:oxidoreductase activity"/>
    <property type="evidence" value="ECO:0007669"/>
    <property type="project" value="UniProtKB-KW"/>
</dbReference>
<dbReference type="EMBL" id="UINC01099859">
    <property type="protein sequence ID" value="SVC59450.1"/>
    <property type="molecule type" value="Genomic_DNA"/>
</dbReference>
<gene>
    <name evidence="4" type="ORF">METZ01_LOCUS312304</name>
</gene>
<protein>
    <recommendedName>
        <fullName evidence="5">Gfo/Idh/MocA-like oxidoreductase N-terminal domain-containing protein</fullName>
    </recommendedName>
</protein>
<accession>A0A382NFH9</accession>